<reference evidence="10 11" key="1">
    <citation type="submission" date="2020-06" db="EMBL/GenBank/DDBJ databases">
        <title>Genome sequence of 2 isolates from Red Sea Mangroves.</title>
        <authorList>
            <person name="Sefrji F."/>
            <person name="Michoud G."/>
            <person name="Merlino G."/>
            <person name="Daffonchio D."/>
        </authorList>
    </citation>
    <scope>NUCLEOTIDE SEQUENCE [LARGE SCALE GENOMIC DNA]</scope>
    <source>
        <strain evidence="10 11">R1DC25</strain>
    </source>
</reference>
<dbReference type="AlphaFoldDB" id="A0A7S8HAH2"/>
<dbReference type="GO" id="GO:0005886">
    <property type="term" value="C:plasma membrane"/>
    <property type="evidence" value="ECO:0007669"/>
    <property type="project" value="UniProtKB-SubCell"/>
</dbReference>
<keyword evidence="5 9" id="KW-0812">Transmembrane</keyword>
<comment type="subcellular location">
    <subcellularLocation>
        <location evidence="1">Cell membrane</location>
        <topology evidence="1">Multi-pass membrane protein</topology>
    </subcellularLocation>
</comment>
<gene>
    <name evidence="10" type="ORF">HW532_00945</name>
</gene>
<comment type="similarity">
    <text evidence="2">Belongs to the BCCT transporter (TC 2.A.15) family.</text>
</comment>
<evidence type="ECO:0000256" key="9">
    <source>
        <dbReference type="SAM" id="Phobius"/>
    </source>
</evidence>
<feature type="transmembrane region" description="Helical" evidence="9">
    <location>
        <begin position="101"/>
        <end position="125"/>
    </location>
</feature>
<keyword evidence="4" id="KW-1003">Cell membrane</keyword>
<evidence type="ECO:0000313" key="11">
    <source>
        <dbReference type="Proteomes" id="UP000593594"/>
    </source>
</evidence>
<dbReference type="Proteomes" id="UP000593594">
    <property type="component" value="Chromosome"/>
</dbReference>
<dbReference type="NCBIfam" id="TIGR00842">
    <property type="entry name" value="bcct"/>
    <property type="match status" value="1"/>
</dbReference>
<dbReference type="PANTHER" id="PTHR30047:SF7">
    <property type="entry name" value="HIGH-AFFINITY CHOLINE TRANSPORT PROTEIN"/>
    <property type="match status" value="1"/>
</dbReference>
<evidence type="ECO:0000256" key="5">
    <source>
        <dbReference type="ARBA" id="ARBA00022692"/>
    </source>
</evidence>
<evidence type="ECO:0000256" key="6">
    <source>
        <dbReference type="ARBA" id="ARBA00022989"/>
    </source>
</evidence>
<evidence type="ECO:0000313" key="10">
    <source>
        <dbReference type="EMBL" id="QPC41429.1"/>
    </source>
</evidence>
<evidence type="ECO:0000256" key="4">
    <source>
        <dbReference type="ARBA" id="ARBA00022475"/>
    </source>
</evidence>
<feature type="transmembrane region" description="Helical" evidence="9">
    <location>
        <begin position="21"/>
        <end position="40"/>
    </location>
</feature>
<protein>
    <submittedName>
        <fullName evidence="10">BCCT family transporter</fullName>
    </submittedName>
</protein>
<feature type="region of interest" description="Disordered" evidence="8">
    <location>
        <begin position="612"/>
        <end position="655"/>
    </location>
</feature>
<dbReference type="GO" id="GO:0022857">
    <property type="term" value="F:transmembrane transporter activity"/>
    <property type="evidence" value="ECO:0007669"/>
    <property type="project" value="InterPro"/>
</dbReference>
<keyword evidence="6 9" id="KW-1133">Transmembrane helix</keyword>
<evidence type="ECO:0000256" key="7">
    <source>
        <dbReference type="ARBA" id="ARBA00023136"/>
    </source>
</evidence>
<dbReference type="RefSeq" id="WP_246479418.1">
    <property type="nucleotide sequence ID" value="NZ_CP058214.1"/>
</dbReference>
<feature type="transmembrane region" description="Helical" evidence="9">
    <location>
        <begin position="201"/>
        <end position="225"/>
    </location>
</feature>
<proteinExistence type="inferred from homology"/>
<keyword evidence="7 9" id="KW-0472">Membrane</keyword>
<sequence>MTQTSEQPKSWRDSLALIDRPTFLGAIALLLAATLPLAFWPAEGAMWVGVARAFMVDKIGAAYLLLGLGAFFFMVFIIFSKIGQIKLGDPDEAPEFPTGSWAAMLFCGGIGASILYWGVIEWAYYYVAPPFGLEPGSRPAIQWAAAYGMFHWGLIAWSIYLIPALPIAYFYYVRKRPALKISIAVMPVIGQRAAEGWPGKVVDILFIFGLLGGAATTLGLAAPLITRGMNILFGTPVSIVTQIAALLICTVIFALSSYAGLGRGLKLLSNINLWLAVGFLAFVLVVGPTVFLLETGLSSLGRMLSNFFTMATYTESFGGWGGFGDSHFPQDWTIFYWAWWLVFAPSMGLFIARISRGRTIGQMVAGSIFFGSVGCFLFFIILGNYGLWLQINDVLDVVSLLDADGPFVAIFAVLDTLPLTWLVVFAFTVLAILFTATSFDSISYILASVVQNDVSEEPMAWNRLFWALALTFLPAVLLIVGGLNTLQTAAIVGGVPLLVITAMLCVSTIRVAQIDLRQQPDYTDPIINIEDIPRIDPWSPEGAALSRFDKRRAEASAAATREKEALDALTTYKHMLRRRYGPFGAYRPNAPQANTEELKRLEELEAAYTEASAHKAKATQAAQEARSEFDRLVASGPVHHRQATSQPAPAPGAGQ</sequence>
<dbReference type="InterPro" id="IPR018093">
    <property type="entry name" value="BCCT_CS"/>
</dbReference>
<dbReference type="PANTHER" id="PTHR30047">
    <property type="entry name" value="HIGH-AFFINITY CHOLINE TRANSPORT PROTEIN-RELATED"/>
    <property type="match status" value="1"/>
</dbReference>
<dbReference type="EMBL" id="CP058214">
    <property type="protein sequence ID" value="QPC41429.1"/>
    <property type="molecule type" value="Genomic_DNA"/>
</dbReference>
<evidence type="ECO:0000256" key="2">
    <source>
        <dbReference type="ARBA" id="ARBA00005658"/>
    </source>
</evidence>
<dbReference type="PROSITE" id="PS01303">
    <property type="entry name" value="BCCT"/>
    <property type="match status" value="1"/>
</dbReference>
<feature type="transmembrane region" description="Helical" evidence="9">
    <location>
        <begin position="407"/>
        <end position="434"/>
    </location>
</feature>
<feature type="transmembrane region" description="Helical" evidence="9">
    <location>
        <begin position="334"/>
        <end position="352"/>
    </location>
</feature>
<keyword evidence="11" id="KW-1185">Reference proteome</keyword>
<name>A0A7S8HAH2_9HYPH</name>
<feature type="transmembrane region" description="Helical" evidence="9">
    <location>
        <begin position="364"/>
        <end position="387"/>
    </location>
</feature>
<feature type="transmembrane region" description="Helical" evidence="9">
    <location>
        <begin position="237"/>
        <end position="261"/>
    </location>
</feature>
<feature type="transmembrane region" description="Helical" evidence="9">
    <location>
        <begin position="273"/>
        <end position="293"/>
    </location>
</feature>
<accession>A0A7S8HAH2</accession>
<feature type="transmembrane region" description="Helical" evidence="9">
    <location>
        <begin position="145"/>
        <end position="172"/>
    </location>
</feature>
<keyword evidence="3" id="KW-0813">Transport</keyword>
<feature type="transmembrane region" description="Helical" evidence="9">
    <location>
        <begin position="60"/>
        <end position="80"/>
    </location>
</feature>
<dbReference type="Pfam" id="PF02028">
    <property type="entry name" value="BCCT"/>
    <property type="match status" value="1"/>
</dbReference>
<evidence type="ECO:0000256" key="8">
    <source>
        <dbReference type="SAM" id="MobiDB-lite"/>
    </source>
</evidence>
<organism evidence="10 11">
    <name type="scientific">Kaustia mangrovi</name>
    <dbReference type="NCBI Taxonomy" id="2593653"/>
    <lineage>
        <taxon>Bacteria</taxon>
        <taxon>Pseudomonadati</taxon>
        <taxon>Pseudomonadota</taxon>
        <taxon>Alphaproteobacteria</taxon>
        <taxon>Hyphomicrobiales</taxon>
        <taxon>Parvibaculaceae</taxon>
        <taxon>Kaustia</taxon>
    </lineage>
</organism>
<dbReference type="KEGG" id="kmn:HW532_00945"/>
<evidence type="ECO:0000256" key="1">
    <source>
        <dbReference type="ARBA" id="ARBA00004651"/>
    </source>
</evidence>
<dbReference type="InterPro" id="IPR000060">
    <property type="entry name" value="BCCT_transptr"/>
</dbReference>
<evidence type="ECO:0000256" key="3">
    <source>
        <dbReference type="ARBA" id="ARBA00022448"/>
    </source>
</evidence>
<feature type="transmembrane region" description="Helical" evidence="9">
    <location>
        <begin position="489"/>
        <end position="509"/>
    </location>
</feature>
<feature type="transmembrane region" description="Helical" evidence="9">
    <location>
        <begin position="464"/>
        <end position="483"/>
    </location>
</feature>